<evidence type="ECO:0000256" key="1">
    <source>
        <dbReference type="ARBA" id="ARBA00023015"/>
    </source>
</evidence>
<dbReference type="InterPro" id="IPR018060">
    <property type="entry name" value="HTH_AraC"/>
</dbReference>
<dbReference type="InterPro" id="IPR009057">
    <property type="entry name" value="Homeodomain-like_sf"/>
</dbReference>
<evidence type="ECO:0000259" key="3">
    <source>
        <dbReference type="PROSITE" id="PS01124"/>
    </source>
</evidence>
<evidence type="ECO:0000313" key="4">
    <source>
        <dbReference type="EMBL" id="AWG21613.1"/>
    </source>
</evidence>
<dbReference type="PANTHER" id="PTHR47893">
    <property type="entry name" value="REGULATORY PROTEIN PCHR"/>
    <property type="match status" value="1"/>
</dbReference>
<dbReference type="OrthoDB" id="2666928at2"/>
<dbReference type="AlphaFoldDB" id="A0A2S1LCY1"/>
<evidence type="ECO:0000313" key="5">
    <source>
        <dbReference type="Proteomes" id="UP000244527"/>
    </source>
</evidence>
<dbReference type="PROSITE" id="PS01124">
    <property type="entry name" value="HTH_ARAC_FAMILY_2"/>
    <property type="match status" value="1"/>
</dbReference>
<proteinExistence type="predicted"/>
<reference evidence="4 5" key="1">
    <citation type="submission" date="2017-04" db="EMBL/GenBank/DDBJ databases">
        <title>Compelte genome sequence of WV33.</title>
        <authorList>
            <person name="Lee P.C."/>
        </authorList>
    </citation>
    <scope>NUCLEOTIDE SEQUENCE [LARGE SCALE GENOMIC DNA]</scope>
    <source>
        <strain evidence="4 5">WV33</strain>
    </source>
</reference>
<dbReference type="Gene3D" id="1.10.10.60">
    <property type="entry name" value="Homeodomain-like"/>
    <property type="match status" value="1"/>
</dbReference>
<dbReference type="EMBL" id="CP020918">
    <property type="protein sequence ID" value="AWG21613.1"/>
    <property type="molecule type" value="Genomic_DNA"/>
</dbReference>
<keyword evidence="2" id="KW-0804">Transcription</keyword>
<dbReference type="KEGG" id="ffa:FFWV33_08735"/>
<dbReference type="InterPro" id="IPR053142">
    <property type="entry name" value="PchR_regulatory_protein"/>
</dbReference>
<keyword evidence="1" id="KW-0805">Transcription regulation</keyword>
<dbReference type="GO" id="GO:0043565">
    <property type="term" value="F:sequence-specific DNA binding"/>
    <property type="evidence" value="ECO:0007669"/>
    <property type="project" value="InterPro"/>
</dbReference>
<dbReference type="Pfam" id="PF12833">
    <property type="entry name" value="HTH_18"/>
    <property type="match status" value="1"/>
</dbReference>
<feature type="domain" description="HTH araC/xylS-type" evidence="3">
    <location>
        <begin position="232"/>
        <end position="330"/>
    </location>
</feature>
<keyword evidence="5" id="KW-1185">Reference proteome</keyword>
<evidence type="ECO:0000256" key="2">
    <source>
        <dbReference type="ARBA" id="ARBA00023163"/>
    </source>
</evidence>
<dbReference type="Proteomes" id="UP000244527">
    <property type="component" value="Chromosome"/>
</dbReference>
<sequence>MKTLSIISNDINELFTDLQRQLGGQLEVKSNEFQLQIDNEIAKGRISGIPVENAILYMEYDLVFHEDLSILYKIDQSNSVYFGYCSQGTIKQSTGTGEDTKEIEAFQTIIFSNTDQNKNALRFSANEHIKFSIVIVDALSVSDHELRSQLKNTFLDSTNSQAFSYVGSLNLRIFDKIQSLKAISEDALVRNLLTNSTIYLILALEIEQHRLDTMTNDTAAFQLNQYEMKMVKELSDSIIKHPAMPYSIKYLSKRSGLSPLKLQEGFKILHNRTVTDFVRNARVEIAENLIRTSELNISEIVYTIGLTSRSYFSKIFKEKYNCCPKYYQNRSALSL</sequence>
<dbReference type="PANTHER" id="PTHR47893:SF1">
    <property type="entry name" value="REGULATORY PROTEIN PCHR"/>
    <property type="match status" value="1"/>
</dbReference>
<dbReference type="SMART" id="SM00342">
    <property type="entry name" value="HTH_ARAC"/>
    <property type="match status" value="1"/>
</dbReference>
<protein>
    <recommendedName>
        <fullName evidence="3">HTH araC/xylS-type domain-containing protein</fullName>
    </recommendedName>
</protein>
<organism evidence="4 5">
    <name type="scientific">Flavobacterium faecale</name>
    <dbReference type="NCBI Taxonomy" id="1355330"/>
    <lineage>
        <taxon>Bacteria</taxon>
        <taxon>Pseudomonadati</taxon>
        <taxon>Bacteroidota</taxon>
        <taxon>Flavobacteriia</taxon>
        <taxon>Flavobacteriales</taxon>
        <taxon>Flavobacteriaceae</taxon>
        <taxon>Flavobacterium</taxon>
    </lineage>
</organism>
<name>A0A2S1LCY1_9FLAO</name>
<dbReference type="RefSeq" id="WP_108740551.1">
    <property type="nucleotide sequence ID" value="NZ_CP020918.1"/>
</dbReference>
<gene>
    <name evidence="4" type="ORF">FFWV33_08735</name>
</gene>
<dbReference type="SUPFAM" id="SSF46689">
    <property type="entry name" value="Homeodomain-like"/>
    <property type="match status" value="1"/>
</dbReference>
<dbReference type="GO" id="GO:0003700">
    <property type="term" value="F:DNA-binding transcription factor activity"/>
    <property type="evidence" value="ECO:0007669"/>
    <property type="project" value="InterPro"/>
</dbReference>
<accession>A0A2S1LCY1</accession>